<organism evidence="2 3">
    <name type="scientific">Galleria mellonella</name>
    <name type="common">Greater wax moth</name>
    <dbReference type="NCBI Taxonomy" id="7137"/>
    <lineage>
        <taxon>Eukaryota</taxon>
        <taxon>Metazoa</taxon>
        <taxon>Ecdysozoa</taxon>
        <taxon>Arthropoda</taxon>
        <taxon>Hexapoda</taxon>
        <taxon>Insecta</taxon>
        <taxon>Pterygota</taxon>
        <taxon>Neoptera</taxon>
        <taxon>Endopterygota</taxon>
        <taxon>Lepidoptera</taxon>
        <taxon>Glossata</taxon>
        <taxon>Ditrysia</taxon>
        <taxon>Pyraloidea</taxon>
        <taxon>Pyralidae</taxon>
        <taxon>Galleriinae</taxon>
        <taxon>Galleria</taxon>
    </lineage>
</organism>
<name>A0ABM3N381_GALME</name>
<feature type="chain" id="PRO_5045863005" evidence="1">
    <location>
        <begin position="28"/>
        <end position="528"/>
    </location>
</feature>
<dbReference type="GeneID" id="113514812"/>
<gene>
    <name evidence="3" type="primary">LOC113514812</name>
</gene>
<accession>A0ABM3N381</accession>
<evidence type="ECO:0000313" key="3">
    <source>
        <dbReference type="RefSeq" id="XP_052758047.1"/>
    </source>
</evidence>
<evidence type="ECO:0000313" key="2">
    <source>
        <dbReference type="Proteomes" id="UP001652740"/>
    </source>
</evidence>
<evidence type="ECO:0000256" key="1">
    <source>
        <dbReference type="SAM" id="SignalP"/>
    </source>
</evidence>
<keyword evidence="2" id="KW-1185">Reference proteome</keyword>
<protein>
    <submittedName>
        <fullName evidence="3">Uncharacterized protein LOC113514812</fullName>
    </submittedName>
</protein>
<sequence length="528" mass="60638">MAARVSEQLLCITLMFILIVHIETLSGKEFYCRDPDTGKLHDVNTTWPSETFCGNYTCKLRKINLTETQYAPIRQINVNDVPIYKMTDIKMNNNDIVPNDESQVVKQTTETDTKVVLNKKDKPQIVKNNILEKTGDGTDRLLNKKEIKTISELLHDVKRSDLEAILDIYNLAQDLYKEMDRTTNANIIEETAEAIKQQKGKEIGKNANVSVIKNQYVDNSLKVNSEPKEVLDMDFQTSNIVQTTVPPRKGNAHYDFGGNLGTKDFGRLPYYYPLSSFQRQYSYYNPSYTFSQYMHNLKPCTHQAASTTKSTPVGLPSYGNVIKKPFAIDSRKSMQPLLLSYPYSYIQHYNTSGYANNVYYKNPWNHFDVYKQSMNYQPYYVAKLSNPQFIKAEPNNVKVTNEKSNSGDLLDTLLLKTKVESNSSPGWQTKPLSRNILDEVKANFEQKSMFIKPISLRKKINLERVGKVIKLDDLNRNRRSIEEEKTDADDYEAYLEKTTCKSDEDPGYFRVGNLTEPYPACCPQRINS</sequence>
<proteinExistence type="predicted"/>
<feature type="signal peptide" evidence="1">
    <location>
        <begin position="1"/>
        <end position="27"/>
    </location>
</feature>
<reference evidence="3" key="1">
    <citation type="submission" date="2025-08" db="UniProtKB">
        <authorList>
            <consortium name="RefSeq"/>
        </authorList>
    </citation>
    <scope>IDENTIFICATION</scope>
    <source>
        <tissue evidence="3">Whole larvae</tissue>
    </source>
</reference>
<keyword evidence="1" id="KW-0732">Signal</keyword>
<dbReference type="Proteomes" id="UP001652740">
    <property type="component" value="Unplaced"/>
</dbReference>
<dbReference type="RefSeq" id="XP_052758047.1">
    <property type="nucleotide sequence ID" value="XM_052902087.1"/>
</dbReference>